<dbReference type="OrthoDB" id="3598281at2759"/>
<gene>
    <name evidence="5" type="ORF">FTJAE_12515</name>
</gene>
<name>A0A8H5QJG6_9HYPO</name>
<dbReference type="PANTHER" id="PTHR36681">
    <property type="entry name" value="NUCLEAR GTPASE, GERMINAL CENTER-ASSOCIATED, TANDEM DUPLICATE 3"/>
    <property type="match status" value="1"/>
</dbReference>
<feature type="region of interest" description="Disordered" evidence="2">
    <location>
        <begin position="1"/>
        <end position="105"/>
    </location>
</feature>
<feature type="compositionally biased region" description="Polar residues" evidence="2">
    <location>
        <begin position="47"/>
        <end position="64"/>
    </location>
</feature>
<dbReference type="Pfam" id="PF00350">
    <property type="entry name" value="Dynamin_N"/>
    <property type="match status" value="1"/>
</dbReference>
<keyword evidence="1" id="KW-0175">Coiled coil</keyword>
<evidence type="ECO:0000313" key="5">
    <source>
        <dbReference type="EMBL" id="KAF5617725.1"/>
    </source>
</evidence>
<comment type="caution">
    <text evidence="5">The sequence shown here is derived from an EMBL/GenBank/DDBJ whole genome shotgun (WGS) entry which is preliminary data.</text>
</comment>
<dbReference type="InterPro" id="IPR045063">
    <property type="entry name" value="Dynamin_N"/>
</dbReference>
<protein>
    <recommendedName>
        <fullName evidence="7">G domain-containing protein</fullName>
    </recommendedName>
</protein>
<dbReference type="GeneID" id="59297839"/>
<dbReference type="EMBL" id="JAAQRI010000342">
    <property type="protein sequence ID" value="KAF5617725.1"/>
    <property type="molecule type" value="Genomic_DNA"/>
</dbReference>
<evidence type="ECO:0008006" key="7">
    <source>
        <dbReference type="Google" id="ProtNLM"/>
    </source>
</evidence>
<accession>A0A8H5QJG6</accession>
<dbReference type="Pfam" id="PF24564">
    <property type="entry name" value="DUF7605"/>
    <property type="match status" value="1"/>
</dbReference>
<reference evidence="5 6" key="1">
    <citation type="submission" date="2020-05" db="EMBL/GenBank/DDBJ databases">
        <title>Identification and distribution of gene clusters putatively required for synthesis of sphingolipid metabolism inhibitors in phylogenetically diverse species of the filamentous fungus Fusarium.</title>
        <authorList>
            <person name="Kim H.-S."/>
            <person name="Busman M."/>
            <person name="Brown D.W."/>
            <person name="Divon H."/>
            <person name="Uhlig S."/>
            <person name="Proctor R.H."/>
        </authorList>
    </citation>
    <scope>NUCLEOTIDE SEQUENCE [LARGE SCALE GENOMIC DNA]</scope>
    <source>
        <strain evidence="5 6">NRRL 66243</strain>
    </source>
</reference>
<evidence type="ECO:0000259" key="4">
    <source>
        <dbReference type="Pfam" id="PF24564"/>
    </source>
</evidence>
<dbReference type="AlphaFoldDB" id="A0A8H5QJG6"/>
<dbReference type="Proteomes" id="UP000530670">
    <property type="component" value="Unassembled WGS sequence"/>
</dbReference>
<proteinExistence type="predicted"/>
<dbReference type="RefSeq" id="XP_037200435.1">
    <property type="nucleotide sequence ID" value="XM_037345569.1"/>
</dbReference>
<dbReference type="PANTHER" id="PTHR36681:SF3">
    <property type="entry name" value="NUCLEAR GTPASE, GERMINAL CENTER-ASSOCIATED, TANDEM DUPLICATE 3"/>
    <property type="match status" value="1"/>
</dbReference>
<dbReference type="SUPFAM" id="SSF52540">
    <property type="entry name" value="P-loop containing nucleoside triphosphate hydrolases"/>
    <property type="match status" value="1"/>
</dbReference>
<feature type="coiled-coil region" evidence="1">
    <location>
        <begin position="359"/>
        <end position="386"/>
    </location>
</feature>
<feature type="domain" description="DUF7605" evidence="4">
    <location>
        <begin position="598"/>
        <end position="753"/>
    </location>
</feature>
<organism evidence="5 6">
    <name type="scientific">Fusarium tjaetaba</name>
    <dbReference type="NCBI Taxonomy" id="1567544"/>
    <lineage>
        <taxon>Eukaryota</taxon>
        <taxon>Fungi</taxon>
        <taxon>Dikarya</taxon>
        <taxon>Ascomycota</taxon>
        <taxon>Pezizomycotina</taxon>
        <taxon>Sordariomycetes</taxon>
        <taxon>Hypocreomycetidae</taxon>
        <taxon>Hypocreales</taxon>
        <taxon>Nectriaceae</taxon>
        <taxon>Fusarium</taxon>
        <taxon>Fusarium fujikuroi species complex</taxon>
    </lineage>
</organism>
<feature type="compositionally biased region" description="Polar residues" evidence="2">
    <location>
        <begin position="18"/>
        <end position="35"/>
    </location>
</feature>
<dbReference type="InterPro" id="IPR027417">
    <property type="entry name" value="P-loop_NTPase"/>
</dbReference>
<evidence type="ECO:0000313" key="6">
    <source>
        <dbReference type="Proteomes" id="UP000530670"/>
    </source>
</evidence>
<dbReference type="InterPro" id="IPR056024">
    <property type="entry name" value="DUF7605"/>
</dbReference>
<evidence type="ECO:0000259" key="3">
    <source>
        <dbReference type="Pfam" id="PF00350"/>
    </source>
</evidence>
<feature type="domain" description="Dynamin N-terminal" evidence="3">
    <location>
        <begin position="160"/>
        <end position="333"/>
    </location>
</feature>
<keyword evidence="6" id="KW-1185">Reference proteome</keyword>
<evidence type="ECO:0000256" key="1">
    <source>
        <dbReference type="SAM" id="Coils"/>
    </source>
</evidence>
<evidence type="ECO:0000256" key="2">
    <source>
        <dbReference type="SAM" id="MobiDB-lite"/>
    </source>
</evidence>
<feature type="compositionally biased region" description="Basic residues" evidence="2">
    <location>
        <begin position="73"/>
        <end position="83"/>
    </location>
</feature>
<dbReference type="Gene3D" id="3.40.50.300">
    <property type="entry name" value="P-loop containing nucleotide triphosphate hydrolases"/>
    <property type="match status" value="1"/>
</dbReference>
<sequence length="830" mass="94055">MPSIDADTPLPSTEGIAETNSSPPSNRHRTPSVSLTPPGGAREESHGLTSAINNIRLSDTNGHASLSPEPRRSRNGTPRRRRSSTGAVQQHDVADEELPDDAFHSPEFQGAFRDAKQLMSNIQSVLGSSNIHEGSESTMRNLHEEAGKLAAFEYPATRTVGFVGDSGVGKSSLLNSLLDTKGLARTSNNGEACTCVVTEYHYHNRDTLDIRVNLFSMEELQDQLGRLLQVYRTFELHQDEITDAAERQDMEANAKVAKDTFQAMFRGRLTDEAFLIHLPGLRDLNSARRIITERYLLECNEIFAICNIGRAATDEGVHQVFDLADRARLSNVGIVCTRSDDIDPEESIRDWPGRRARHIEQLLEHIEGITKEIEELQADIEDFGASDLSEQERQEFAECLEEQRQASIRKQNYEFELKQYLITTRNQVITDSLNTTYAGRVTPSRVFCVSNTIYWQNRTVKKSEAKRHLDLSGILQVRKHCISIVANSQRRIATQYMKDQIPALLADIELWVQSGARTASEERREALCQTLDSVERRLRKDFASRAFSRLARGYNEDFAEYVWNSEYLGSVGMTLTFRSTCFFMEPVSQKCKPRLGRGSYSAFCRNFGDYCTPAIGSRNWNEEAMDDMVTDLEGPWEGMCGTIQERQSSMLENADEFADVAIERLEKHDSVDSLTRALENRQSIFLAAIEKVNDDFDNSLRILRIESLSALRSSLFGKAMEPFYNKCNAEFGRGSDARRKAIIRGALSDEDLFQKLMRSLKDSFKANSEATQVKIQEAIVEYLRVIEQRFDLVRSENVARESEQDPDFRLRVEQVARAGRETMQRVHQVI</sequence>